<comment type="subcellular location">
    <subcellularLocation>
        <location evidence="1">Endomembrane system</location>
        <topology evidence="1">Multi-pass membrane protein</topology>
    </subcellularLocation>
</comment>
<dbReference type="InterPro" id="IPR007318">
    <property type="entry name" value="Phopholipid_MeTrfase"/>
</dbReference>
<name>A0A1W2F7T0_KIBAR</name>
<sequence>MRNRVVAAAGSAGFFVLAPGIVAGLIPWLLTRWDAEPIWLPLRVIGWVVFVAAVAVLISAFARFVAEGFGTPAPVAPPQKLVVGGFYRYVRNPMYLAVLSTIIGQALILGQWILPVYAVLVSAAFYAMVRWHEEPALRRSFGSQYEVYKAAVPGWLPRIRPWQPPKSA</sequence>
<feature type="transmembrane region" description="Helical" evidence="5">
    <location>
        <begin position="6"/>
        <end position="30"/>
    </location>
</feature>
<evidence type="ECO:0000256" key="2">
    <source>
        <dbReference type="ARBA" id="ARBA00022692"/>
    </source>
</evidence>
<dbReference type="GO" id="GO:0032259">
    <property type="term" value="P:methylation"/>
    <property type="evidence" value="ECO:0007669"/>
    <property type="project" value="UniProtKB-KW"/>
</dbReference>
<keyword evidence="4 5" id="KW-0472">Membrane</keyword>
<proteinExistence type="predicted"/>
<dbReference type="Gene3D" id="1.20.120.1630">
    <property type="match status" value="1"/>
</dbReference>
<dbReference type="PROSITE" id="PS50244">
    <property type="entry name" value="S5A_REDUCTASE"/>
    <property type="match status" value="1"/>
</dbReference>
<keyword evidence="3 5" id="KW-1133">Transmembrane helix</keyword>
<evidence type="ECO:0000256" key="3">
    <source>
        <dbReference type="ARBA" id="ARBA00022989"/>
    </source>
</evidence>
<dbReference type="GO" id="GO:0012505">
    <property type="term" value="C:endomembrane system"/>
    <property type="evidence" value="ECO:0007669"/>
    <property type="project" value="UniProtKB-SubCell"/>
</dbReference>
<dbReference type="Proteomes" id="UP000192674">
    <property type="component" value="Unassembled WGS sequence"/>
</dbReference>
<keyword evidence="6" id="KW-0808">Transferase</keyword>
<organism evidence="6 7">
    <name type="scientific">Kibdelosporangium aridum</name>
    <dbReference type="NCBI Taxonomy" id="2030"/>
    <lineage>
        <taxon>Bacteria</taxon>
        <taxon>Bacillati</taxon>
        <taxon>Actinomycetota</taxon>
        <taxon>Actinomycetes</taxon>
        <taxon>Pseudonocardiales</taxon>
        <taxon>Pseudonocardiaceae</taxon>
        <taxon>Kibdelosporangium</taxon>
    </lineage>
</organism>
<dbReference type="RefSeq" id="WP_084430375.1">
    <property type="nucleotide sequence ID" value="NZ_FWXV01000005.1"/>
</dbReference>
<evidence type="ECO:0000313" key="6">
    <source>
        <dbReference type="EMBL" id="SMD18000.1"/>
    </source>
</evidence>
<gene>
    <name evidence="6" type="ORF">SAMN05661093_05672</name>
</gene>
<keyword evidence="6" id="KW-0489">Methyltransferase</keyword>
<dbReference type="Pfam" id="PF04191">
    <property type="entry name" value="PEMT"/>
    <property type="match status" value="1"/>
</dbReference>
<dbReference type="EMBL" id="FWXV01000005">
    <property type="protein sequence ID" value="SMD18000.1"/>
    <property type="molecule type" value="Genomic_DNA"/>
</dbReference>
<dbReference type="GO" id="GO:0008168">
    <property type="term" value="F:methyltransferase activity"/>
    <property type="evidence" value="ECO:0007669"/>
    <property type="project" value="UniProtKB-KW"/>
</dbReference>
<evidence type="ECO:0000313" key="7">
    <source>
        <dbReference type="Proteomes" id="UP000192674"/>
    </source>
</evidence>
<dbReference type="AlphaFoldDB" id="A0A1W2F7T0"/>
<dbReference type="PANTHER" id="PTHR12714:SF24">
    <property type="entry name" value="SLR1182 PROTEIN"/>
    <property type="match status" value="1"/>
</dbReference>
<feature type="transmembrane region" description="Helical" evidence="5">
    <location>
        <begin position="42"/>
        <end position="62"/>
    </location>
</feature>
<evidence type="ECO:0000256" key="1">
    <source>
        <dbReference type="ARBA" id="ARBA00004127"/>
    </source>
</evidence>
<accession>A0A1W2F7T0</accession>
<protein>
    <submittedName>
        <fullName evidence="6">Protein-S-isoprenylcysteine O-methyltransferase Ste14</fullName>
    </submittedName>
</protein>
<evidence type="ECO:0000256" key="4">
    <source>
        <dbReference type="ARBA" id="ARBA00023136"/>
    </source>
</evidence>
<keyword evidence="7" id="KW-1185">Reference proteome</keyword>
<dbReference type="PANTHER" id="PTHR12714">
    <property type="entry name" value="PROTEIN-S ISOPRENYLCYSTEINE O-METHYLTRANSFERASE"/>
    <property type="match status" value="1"/>
</dbReference>
<feature type="transmembrane region" description="Helical" evidence="5">
    <location>
        <begin position="102"/>
        <end position="129"/>
    </location>
</feature>
<evidence type="ECO:0000256" key="5">
    <source>
        <dbReference type="SAM" id="Phobius"/>
    </source>
</evidence>
<keyword evidence="2 5" id="KW-0812">Transmembrane</keyword>
<reference evidence="6 7" key="1">
    <citation type="submission" date="2017-04" db="EMBL/GenBank/DDBJ databases">
        <authorList>
            <person name="Afonso C.L."/>
            <person name="Miller P.J."/>
            <person name="Scott M.A."/>
            <person name="Spackman E."/>
            <person name="Goraichik I."/>
            <person name="Dimitrov K.M."/>
            <person name="Suarez D.L."/>
            <person name="Swayne D.E."/>
        </authorList>
    </citation>
    <scope>NUCLEOTIDE SEQUENCE [LARGE SCALE GENOMIC DNA]</scope>
    <source>
        <strain evidence="6 7">DSM 43828</strain>
    </source>
</reference>